<sequence length="66" mass="7059">MLKTQAIELLGGTAKSAAAAIGVTSQAISGWPDQLTPALRDRVQAALYRQKQQRTKARKTKEAAHG</sequence>
<proteinExistence type="predicted"/>
<dbReference type="AlphaFoldDB" id="A0A235EP65"/>
<evidence type="ECO:0008006" key="3">
    <source>
        <dbReference type="Google" id="ProtNLM"/>
    </source>
</evidence>
<accession>A0A235EP65</accession>
<dbReference type="Gene3D" id="1.10.260.40">
    <property type="entry name" value="lambda repressor-like DNA-binding domains"/>
    <property type="match status" value="1"/>
</dbReference>
<evidence type="ECO:0000313" key="1">
    <source>
        <dbReference type="EMBL" id="OYD50836.1"/>
    </source>
</evidence>
<dbReference type="Proteomes" id="UP000215441">
    <property type="component" value="Unassembled WGS sequence"/>
</dbReference>
<name>A0A235EP65_9BURK</name>
<protein>
    <recommendedName>
        <fullName evidence="3">Cro/Cl family transcriptional regulator</fullName>
    </recommendedName>
</protein>
<dbReference type="InterPro" id="IPR010982">
    <property type="entry name" value="Lambda_DNA-bd_dom_sf"/>
</dbReference>
<keyword evidence="2" id="KW-1185">Reference proteome</keyword>
<dbReference type="GO" id="GO:0003677">
    <property type="term" value="F:DNA binding"/>
    <property type="evidence" value="ECO:0007669"/>
    <property type="project" value="InterPro"/>
</dbReference>
<evidence type="ECO:0000313" key="2">
    <source>
        <dbReference type="Proteomes" id="UP000215441"/>
    </source>
</evidence>
<comment type="caution">
    <text evidence="1">The sequence shown here is derived from an EMBL/GenBank/DDBJ whole genome shotgun (WGS) entry which is preliminary data.</text>
</comment>
<gene>
    <name evidence="1" type="ORF">CBY09_08140</name>
</gene>
<dbReference type="EMBL" id="NOIG01000005">
    <property type="protein sequence ID" value="OYD50836.1"/>
    <property type="molecule type" value="Genomic_DNA"/>
</dbReference>
<reference evidence="1 2" key="1">
    <citation type="submission" date="2017-07" db="EMBL/GenBank/DDBJ databases">
        <title>Acidovorax KNDSW TSA 6 genome sequence and assembly.</title>
        <authorList>
            <person name="Mayilraj S."/>
        </authorList>
    </citation>
    <scope>NUCLEOTIDE SEQUENCE [LARGE SCALE GENOMIC DNA]</scope>
    <source>
        <strain evidence="1 2">KNDSW-TSA6</strain>
    </source>
</reference>
<dbReference type="OrthoDB" id="6693632at2"/>
<organism evidence="1 2">
    <name type="scientific">Acidovorax kalamii</name>
    <dbReference type="NCBI Taxonomy" id="2004485"/>
    <lineage>
        <taxon>Bacteria</taxon>
        <taxon>Pseudomonadati</taxon>
        <taxon>Pseudomonadota</taxon>
        <taxon>Betaproteobacteria</taxon>
        <taxon>Burkholderiales</taxon>
        <taxon>Comamonadaceae</taxon>
        <taxon>Acidovorax</taxon>
    </lineage>
</organism>